<proteinExistence type="predicted"/>
<evidence type="ECO:0000313" key="2">
    <source>
        <dbReference type="EnsemblProtists" id="EKX39539"/>
    </source>
</evidence>
<accession>L1IUG3</accession>
<evidence type="ECO:0000313" key="3">
    <source>
        <dbReference type="Proteomes" id="UP000011087"/>
    </source>
</evidence>
<dbReference type="PaxDb" id="55529-EKX39539"/>
<gene>
    <name evidence="1" type="ORF">GUITHDRAFT_154370</name>
</gene>
<dbReference type="Proteomes" id="UP000011087">
    <property type="component" value="Unassembled WGS sequence"/>
</dbReference>
<dbReference type="KEGG" id="gtt:GUITHDRAFT_154370"/>
<dbReference type="EnsemblProtists" id="EKX39539">
    <property type="protein sequence ID" value="EKX39539"/>
    <property type="gene ID" value="GUITHDRAFT_154370"/>
</dbReference>
<protein>
    <submittedName>
        <fullName evidence="1 2">Uncharacterized protein</fullName>
    </submittedName>
</protein>
<reference evidence="3" key="2">
    <citation type="submission" date="2012-11" db="EMBL/GenBank/DDBJ databases">
        <authorList>
            <person name="Kuo A."/>
            <person name="Curtis B.A."/>
            <person name="Tanifuji G."/>
            <person name="Burki F."/>
            <person name="Gruber A."/>
            <person name="Irimia M."/>
            <person name="Maruyama S."/>
            <person name="Arias M.C."/>
            <person name="Ball S.G."/>
            <person name="Gile G.H."/>
            <person name="Hirakawa Y."/>
            <person name="Hopkins J.F."/>
            <person name="Rensing S.A."/>
            <person name="Schmutz J."/>
            <person name="Symeonidi A."/>
            <person name="Elias M."/>
            <person name="Eveleigh R.J."/>
            <person name="Herman E.K."/>
            <person name="Klute M.J."/>
            <person name="Nakayama T."/>
            <person name="Obornik M."/>
            <person name="Reyes-Prieto A."/>
            <person name="Armbrust E.V."/>
            <person name="Aves S.J."/>
            <person name="Beiko R.G."/>
            <person name="Coutinho P."/>
            <person name="Dacks J.B."/>
            <person name="Durnford D.G."/>
            <person name="Fast N.M."/>
            <person name="Green B.R."/>
            <person name="Grisdale C."/>
            <person name="Hempe F."/>
            <person name="Henrissat B."/>
            <person name="Hoppner M.P."/>
            <person name="Ishida K.-I."/>
            <person name="Kim E."/>
            <person name="Koreny L."/>
            <person name="Kroth P.G."/>
            <person name="Liu Y."/>
            <person name="Malik S.-B."/>
            <person name="Maier U.G."/>
            <person name="McRose D."/>
            <person name="Mock T."/>
            <person name="Neilson J.A."/>
            <person name="Onodera N.T."/>
            <person name="Poole A.M."/>
            <person name="Pritham E.J."/>
            <person name="Richards T.A."/>
            <person name="Rocap G."/>
            <person name="Roy S.W."/>
            <person name="Sarai C."/>
            <person name="Schaack S."/>
            <person name="Shirato S."/>
            <person name="Slamovits C.H."/>
            <person name="Spencer D.F."/>
            <person name="Suzuki S."/>
            <person name="Worden A.Z."/>
            <person name="Zauner S."/>
            <person name="Barry K."/>
            <person name="Bell C."/>
            <person name="Bharti A.K."/>
            <person name="Crow J.A."/>
            <person name="Grimwood J."/>
            <person name="Kramer R."/>
            <person name="Lindquist E."/>
            <person name="Lucas S."/>
            <person name="Salamov A."/>
            <person name="McFadden G.I."/>
            <person name="Lane C.E."/>
            <person name="Keeling P.J."/>
            <person name="Gray M.W."/>
            <person name="Grigoriev I.V."/>
            <person name="Archibald J.M."/>
        </authorList>
    </citation>
    <scope>NUCLEOTIDE SEQUENCE</scope>
    <source>
        <strain evidence="3">CCMP2712</strain>
    </source>
</reference>
<dbReference type="AlphaFoldDB" id="L1IUG3"/>
<dbReference type="EMBL" id="JH993038">
    <property type="protein sequence ID" value="EKX39539.1"/>
    <property type="molecule type" value="Genomic_DNA"/>
</dbReference>
<reference evidence="2" key="3">
    <citation type="submission" date="2016-03" db="UniProtKB">
        <authorList>
            <consortium name="EnsemblProtists"/>
        </authorList>
    </citation>
    <scope>IDENTIFICATION</scope>
</reference>
<dbReference type="RefSeq" id="XP_005826519.1">
    <property type="nucleotide sequence ID" value="XM_005826462.1"/>
</dbReference>
<sequence>MFAVLSHFSMLIDCPSGTMPDPTHYPSSRCVLPSVAKMLQGTGGSDSASGF</sequence>
<keyword evidence="3" id="KW-1185">Reference proteome</keyword>
<dbReference type="HOGENOM" id="CLU_3110464_0_0_1"/>
<reference evidence="1 3" key="1">
    <citation type="journal article" date="2012" name="Nature">
        <title>Algal genomes reveal evolutionary mosaicism and the fate of nucleomorphs.</title>
        <authorList>
            <consortium name="DOE Joint Genome Institute"/>
            <person name="Curtis B.A."/>
            <person name="Tanifuji G."/>
            <person name="Burki F."/>
            <person name="Gruber A."/>
            <person name="Irimia M."/>
            <person name="Maruyama S."/>
            <person name="Arias M.C."/>
            <person name="Ball S.G."/>
            <person name="Gile G.H."/>
            <person name="Hirakawa Y."/>
            <person name="Hopkins J.F."/>
            <person name="Kuo A."/>
            <person name="Rensing S.A."/>
            <person name="Schmutz J."/>
            <person name="Symeonidi A."/>
            <person name="Elias M."/>
            <person name="Eveleigh R.J."/>
            <person name="Herman E.K."/>
            <person name="Klute M.J."/>
            <person name="Nakayama T."/>
            <person name="Obornik M."/>
            <person name="Reyes-Prieto A."/>
            <person name="Armbrust E.V."/>
            <person name="Aves S.J."/>
            <person name="Beiko R.G."/>
            <person name="Coutinho P."/>
            <person name="Dacks J.B."/>
            <person name="Durnford D.G."/>
            <person name="Fast N.M."/>
            <person name="Green B.R."/>
            <person name="Grisdale C.J."/>
            <person name="Hempel F."/>
            <person name="Henrissat B."/>
            <person name="Hoppner M.P."/>
            <person name="Ishida K."/>
            <person name="Kim E."/>
            <person name="Koreny L."/>
            <person name="Kroth P.G."/>
            <person name="Liu Y."/>
            <person name="Malik S.B."/>
            <person name="Maier U.G."/>
            <person name="McRose D."/>
            <person name="Mock T."/>
            <person name="Neilson J.A."/>
            <person name="Onodera N.T."/>
            <person name="Poole A.M."/>
            <person name="Pritham E.J."/>
            <person name="Richards T.A."/>
            <person name="Rocap G."/>
            <person name="Roy S.W."/>
            <person name="Sarai C."/>
            <person name="Schaack S."/>
            <person name="Shirato S."/>
            <person name="Slamovits C.H."/>
            <person name="Spencer D.F."/>
            <person name="Suzuki S."/>
            <person name="Worden A.Z."/>
            <person name="Zauner S."/>
            <person name="Barry K."/>
            <person name="Bell C."/>
            <person name="Bharti A.K."/>
            <person name="Crow J.A."/>
            <person name="Grimwood J."/>
            <person name="Kramer R."/>
            <person name="Lindquist E."/>
            <person name="Lucas S."/>
            <person name="Salamov A."/>
            <person name="McFadden G.I."/>
            <person name="Lane C.E."/>
            <person name="Keeling P.J."/>
            <person name="Gray M.W."/>
            <person name="Grigoriev I.V."/>
            <person name="Archibald J.M."/>
        </authorList>
    </citation>
    <scope>NUCLEOTIDE SEQUENCE</scope>
    <source>
        <strain evidence="1 3">CCMP2712</strain>
    </source>
</reference>
<evidence type="ECO:0000313" key="1">
    <source>
        <dbReference type="EMBL" id="EKX39539.1"/>
    </source>
</evidence>
<name>L1IUG3_GUITC</name>
<organism evidence="1">
    <name type="scientific">Guillardia theta (strain CCMP2712)</name>
    <name type="common">Cryptophyte</name>
    <dbReference type="NCBI Taxonomy" id="905079"/>
    <lineage>
        <taxon>Eukaryota</taxon>
        <taxon>Cryptophyceae</taxon>
        <taxon>Pyrenomonadales</taxon>
        <taxon>Geminigeraceae</taxon>
        <taxon>Guillardia</taxon>
    </lineage>
</organism>
<dbReference type="GeneID" id="17296336"/>